<protein>
    <submittedName>
        <fullName evidence="1">Uncharacterized protein</fullName>
    </submittedName>
</protein>
<evidence type="ECO:0000313" key="1">
    <source>
        <dbReference type="EMBL" id="UNO49166.1"/>
    </source>
</evidence>
<organism evidence="1 2">
    <name type="scientific">Alicyclobacillus acidoterrestris (strain ATCC 49025 / DSM 3922 / CIP 106132 / NCIMB 13137 / GD3B)</name>
    <dbReference type="NCBI Taxonomy" id="1356854"/>
    <lineage>
        <taxon>Bacteria</taxon>
        <taxon>Bacillati</taxon>
        <taxon>Bacillota</taxon>
        <taxon>Bacilli</taxon>
        <taxon>Bacillales</taxon>
        <taxon>Alicyclobacillaceae</taxon>
        <taxon>Alicyclobacillus</taxon>
    </lineage>
</organism>
<reference evidence="2" key="1">
    <citation type="journal article" date="2022" name="G3 (Bethesda)">
        <title>Unveiling the complete genome sequence of Alicyclobacillus acidoterrestris DSM 3922T, a taint-producing strain.</title>
        <authorList>
            <person name="Leonardo I.C."/>
            <person name="Barreto Crespo M.T."/>
            <person name="Gaspar F.B."/>
        </authorList>
    </citation>
    <scope>NUCLEOTIDE SEQUENCE [LARGE SCALE GENOMIC DNA]</scope>
    <source>
        <strain evidence="2">DSM 3922</strain>
    </source>
</reference>
<sequence>MHTMTTRGRLIPLAIAAMAATPFLMTPSVHAANTQHKIPISISGKQVLSIPSIVAPDPVTGKQTSWLPAMDVETIARNLGLDAHWISGANQLQLLLPVGSTAPSEQTLSYHSPKNNQFITLVNFKPVQYAPVLQQKGQSTEDYLPVYYVMKTFKSLGISSTWNGSAWTFTNAFQTTDASPVSYPLNTTFSLTLANADAQDEGLPTPPVPPASPVTLTLPFISSLKPSTQAFPDANHSIPVEDYVQTGSAEYTIEAPMDSVEAWYKQAFPAQGYHQVGSGQTGNFKTGTYSESLIFAPTSQQSMDPLSVTVSFEPIDNGQTLVDYWVSDVVLPPRPQDTYLPSNVSEVDVTVTGSATASAANSAASGTSGENSDNASMKITDATTIQKLVAAINGLTNVASEGVSSGATATAASNAPNQPASILDTMATLTFITTTGQQYQVTAEKQGQTYLPVTVQGIPLEDNAGTVWTTLEQSVHLPQS</sequence>
<gene>
    <name evidence="1" type="ORF">K1I37_00940</name>
</gene>
<dbReference type="EMBL" id="CP080467">
    <property type="protein sequence ID" value="UNO49166.1"/>
    <property type="molecule type" value="Genomic_DNA"/>
</dbReference>
<accession>T0DHW0</accession>
<dbReference type="RefSeq" id="WP_021295496.1">
    <property type="nucleotide sequence ID" value="NZ_AURB01000069.1"/>
</dbReference>
<accession>A0A9E6ZLJ6</accession>
<dbReference type="Proteomes" id="UP000829401">
    <property type="component" value="Chromosome"/>
</dbReference>
<name>T0DHW0_ALIAG</name>
<proteinExistence type="predicted"/>
<keyword evidence="2" id="KW-1185">Reference proteome</keyword>
<dbReference type="OrthoDB" id="899080at91061"/>
<dbReference type="KEGG" id="aaco:K1I37_00940"/>
<evidence type="ECO:0000313" key="2">
    <source>
        <dbReference type="Proteomes" id="UP000829401"/>
    </source>
</evidence>
<dbReference type="AlphaFoldDB" id="T0DHW0"/>